<reference evidence="8" key="1">
    <citation type="submission" date="2019-02" db="EMBL/GenBank/DDBJ databases">
        <title>Deep-cultivation of Planctomycetes and their phenomic and genomic characterization uncovers novel biology.</title>
        <authorList>
            <person name="Wiegand S."/>
            <person name="Jogler M."/>
            <person name="Boedeker C."/>
            <person name="Pinto D."/>
            <person name="Vollmers J."/>
            <person name="Rivas-Marin E."/>
            <person name="Kohn T."/>
            <person name="Peeters S.H."/>
            <person name="Heuer A."/>
            <person name="Rast P."/>
            <person name="Oberbeckmann S."/>
            <person name="Bunk B."/>
            <person name="Jeske O."/>
            <person name="Meyerdierks A."/>
            <person name="Storesund J.E."/>
            <person name="Kallscheuer N."/>
            <person name="Luecker S."/>
            <person name="Lage O.M."/>
            <person name="Pohl T."/>
            <person name="Merkel B.J."/>
            <person name="Hornburger P."/>
            <person name="Mueller R.-W."/>
            <person name="Bruemmer F."/>
            <person name="Labrenz M."/>
            <person name="Spormann A.M."/>
            <person name="Op den Camp H."/>
            <person name="Overmann J."/>
            <person name="Amann R."/>
            <person name="Jetten M.S.M."/>
            <person name="Mascher T."/>
            <person name="Medema M.H."/>
            <person name="Devos D.P."/>
            <person name="Kaster A.-K."/>
            <person name="Ovreas L."/>
            <person name="Rohde M."/>
            <person name="Galperin M.Y."/>
            <person name="Jogler C."/>
        </authorList>
    </citation>
    <scope>NUCLEOTIDE SEQUENCE [LARGE SCALE GENOMIC DNA]</scope>
    <source>
        <strain evidence="8">Pan97</strain>
    </source>
</reference>
<gene>
    <name evidence="7" type="primary">ltaA</name>
    <name evidence="7" type="ORF">Pan97_13810</name>
</gene>
<dbReference type="OrthoDB" id="9774495at2"/>
<feature type="modified residue" description="N6-(pyridoxal phosphate)lysine" evidence="5">
    <location>
        <position position="202"/>
    </location>
</feature>
<evidence type="ECO:0000313" key="7">
    <source>
        <dbReference type="EMBL" id="QDU74374.1"/>
    </source>
</evidence>
<feature type="domain" description="Aromatic amino acid beta-eliminating lyase/threonine aldolase" evidence="6">
    <location>
        <begin position="6"/>
        <end position="289"/>
    </location>
</feature>
<keyword evidence="3" id="KW-0663">Pyridoxal phosphate</keyword>
<dbReference type="EMBL" id="CP036289">
    <property type="protein sequence ID" value="QDU74374.1"/>
    <property type="molecule type" value="Genomic_DNA"/>
</dbReference>
<dbReference type="GO" id="GO:0008732">
    <property type="term" value="F:L-allo-threonine aldolase activity"/>
    <property type="evidence" value="ECO:0007669"/>
    <property type="project" value="UniProtKB-EC"/>
</dbReference>
<dbReference type="Gene3D" id="3.90.1150.10">
    <property type="entry name" value="Aspartate Aminotransferase, domain 1"/>
    <property type="match status" value="1"/>
</dbReference>
<evidence type="ECO:0000256" key="2">
    <source>
        <dbReference type="ARBA" id="ARBA00006966"/>
    </source>
</evidence>
<comment type="cofactor">
    <cofactor evidence="1">
        <name>pyridoxal 5'-phosphate</name>
        <dbReference type="ChEBI" id="CHEBI:597326"/>
    </cofactor>
</comment>
<protein>
    <submittedName>
        <fullName evidence="7">L-allo-threonine aldolase</fullName>
        <ecNumber evidence="7">4.1.2.49</ecNumber>
    </submittedName>
</protein>
<proteinExistence type="inferred from homology"/>
<dbReference type="InterPro" id="IPR015421">
    <property type="entry name" value="PyrdxlP-dep_Trfase_major"/>
</dbReference>
<dbReference type="RefSeq" id="WP_144971341.1">
    <property type="nucleotide sequence ID" value="NZ_CP036289.1"/>
</dbReference>
<evidence type="ECO:0000256" key="5">
    <source>
        <dbReference type="PIRSR" id="PIRSR017617-1"/>
    </source>
</evidence>
<sequence length="347" mass="37623">MTYPIDLRSDTVTQPSPAMRQFMAQAEVGDAVIDIDPTTERLEKLTAEMLGKEAAIFMPSGSMTNQIAIRLHCRPGDEFLCEENCHVYNYEQAAFAQLSGVVARTLPGEHGVLQPEQFEGKVRPENDHLVRTRLVCLENTHNRGSGKVQPFDVVQKITNWAHDHGLKTHLDGARLFNAAAATGIPVADWSAMFDTVSVCFSKGLGAPVGSALAGPAEFIRQAKRARKLFGGGMRQSGIIAAGALFALQNNVTRLSEDHEKAAKLAEAVRQTEGIHLDVDPVETNIVIFSIDKELGTAAQLQAALSERGVEVLSVAPQKIRMVTHLDVSMLQVDAAIEVIKQTLPALA</sequence>
<dbReference type="InterPro" id="IPR015422">
    <property type="entry name" value="PyrdxlP-dep_Trfase_small"/>
</dbReference>
<dbReference type="Pfam" id="PF01212">
    <property type="entry name" value="Beta_elim_lyase"/>
    <property type="match status" value="1"/>
</dbReference>
<dbReference type="SUPFAM" id="SSF53383">
    <property type="entry name" value="PLP-dependent transferases"/>
    <property type="match status" value="1"/>
</dbReference>
<dbReference type="GO" id="GO:0006545">
    <property type="term" value="P:glycine biosynthetic process"/>
    <property type="evidence" value="ECO:0007669"/>
    <property type="project" value="TreeGrafter"/>
</dbReference>
<accession>A0A518C5A4</accession>
<dbReference type="AlphaFoldDB" id="A0A518C5A4"/>
<dbReference type="InterPro" id="IPR023603">
    <property type="entry name" value="Low_specificity_L-TA-like"/>
</dbReference>
<dbReference type="PANTHER" id="PTHR48097">
    <property type="entry name" value="L-THREONINE ALDOLASE-RELATED"/>
    <property type="match status" value="1"/>
</dbReference>
<dbReference type="NCBIfam" id="NF041359">
    <property type="entry name" value="GntG_guanitoxin"/>
    <property type="match status" value="1"/>
</dbReference>
<dbReference type="FunFam" id="3.40.640.10:FF:000030">
    <property type="entry name" value="Low-specificity L-threonine aldolase"/>
    <property type="match status" value="1"/>
</dbReference>
<name>A0A518C5A4_9BACT</name>
<dbReference type="InterPro" id="IPR001597">
    <property type="entry name" value="ArAA_b-elim_lyase/Thr_aldolase"/>
</dbReference>
<evidence type="ECO:0000259" key="6">
    <source>
        <dbReference type="Pfam" id="PF01212"/>
    </source>
</evidence>
<keyword evidence="4 7" id="KW-0456">Lyase</keyword>
<dbReference type="InterPro" id="IPR015424">
    <property type="entry name" value="PyrdxlP-dep_Trfase"/>
</dbReference>
<evidence type="ECO:0000313" key="8">
    <source>
        <dbReference type="Proteomes" id="UP000318626"/>
    </source>
</evidence>
<evidence type="ECO:0000256" key="3">
    <source>
        <dbReference type="ARBA" id="ARBA00022898"/>
    </source>
</evidence>
<dbReference type="KEGG" id="bvo:Pan97_13810"/>
<dbReference type="GO" id="GO:0005829">
    <property type="term" value="C:cytosol"/>
    <property type="evidence" value="ECO:0007669"/>
    <property type="project" value="TreeGrafter"/>
</dbReference>
<dbReference type="Gene3D" id="3.40.640.10">
    <property type="entry name" value="Type I PLP-dependent aspartate aminotransferase-like (Major domain)"/>
    <property type="match status" value="1"/>
</dbReference>
<dbReference type="EC" id="4.1.2.49" evidence="7"/>
<evidence type="ECO:0000256" key="4">
    <source>
        <dbReference type="ARBA" id="ARBA00023239"/>
    </source>
</evidence>
<dbReference type="Proteomes" id="UP000318626">
    <property type="component" value="Chromosome"/>
</dbReference>
<dbReference type="PIRSF" id="PIRSF017617">
    <property type="entry name" value="Thr_aldolase"/>
    <property type="match status" value="1"/>
</dbReference>
<dbReference type="CDD" id="cd06502">
    <property type="entry name" value="TA_like"/>
    <property type="match status" value="1"/>
</dbReference>
<evidence type="ECO:0000256" key="1">
    <source>
        <dbReference type="ARBA" id="ARBA00001933"/>
    </source>
</evidence>
<keyword evidence="8" id="KW-1185">Reference proteome</keyword>
<dbReference type="FunFam" id="3.90.1150.10:FF:000041">
    <property type="entry name" value="Low-specificity L-threonine aldolase"/>
    <property type="match status" value="1"/>
</dbReference>
<dbReference type="GO" id="GO:0006567">
    <property type="term" value="P:L-threonine catabolic process"/>
    <property type="evidence" value="ECO:0007669"/>
    <property type="project" value="TreeGrafter"/>
</dbReference>
<organism evidence="7 8">
    <name type="scientific">Bremerella volcania</name>
    <dbReference type="NCBI Taxonomy" id="2527984"/>
    <lineage>
        <taxon>Bacteria</taxon>
        <taxon>Pseudomonadati</taxon>
        <taxon>Planctomycetota</taxon>
        <taxon>Planctomycetia</taxon>
        <taxon>Pirellulales</taxon>
        <taxon>Pirellulaceae</taxon>
        <taxon>Bremerella</taxon>
    </lineage>
</organism>
<comment type="similarity">
    <text evidence="2">Belongs to the threonine aldolase family.</text>
</comment>
<dbReference type="PANTHER" id="PTHR48097:SF9">
    <property type="entry name" value="L-THREONINE ALDOLASE"/>
    <property type="match status" value="1"/>
</dbReference>